<organism evidence="2 3">
    <name type="scientific">Rhizobium favelukesii</name>
    <dbReference type="NCBI Taxonomy" id="348824"/>
    <lineage>
        <taxon>Bacteria</taxon>
        <taxon>Pseudomonadati</taxon>
        <taxon>Pseudomonadota</taxon>
        <taxon>Alphaproteobacteria</taxon>
        <taxon>Hyphomicrobiales</taxon>
        <taxon>Rhizobiaceae</taxon>
        <taxon>Rhizobium/Agrobacterium group</taxon>
        <taxon>Rhizobium</taxon>
    </lineage>
</organism>
<dbReference type="PATRIC" id="fig|348824.6.peg.2105"/>
<evidence type="ECO:0000256" key="1">
    <source>
        <dbReference type="SAM" id="SignalP"/>
    </source>
</evidence>
<keyword evidence="3" id="KW-1185">Reference proteome</keyword>
<keyword evidence="1" id="KW-0732">Signal</keyword>
<sequence>MMLRVLCAALLAAACSNVAKAEELPDDTQVRAMTIHPSDDMTIPAGTGTLKECREAVAEMMEQLKQENDPLSDGTIYACIPVDLPSDQPTLLKASRFKRNMFN</sequence>
<feature type="signal peptide" evidence="1">
    <location>
        <begin position="1"/>
        <end position="21"/>
    </location>
</feature>
<dbReference type="EMBL" id="HG916852">
    <property type="protein sequence ID" value="CDM57616.1"/>
    <property type="molecule type" value="Genomic_DNA"/>
</dbReference>
<dbReference type="Proteomes" id="UP000019443">
    <property type="component" value="Chromosome"/>
</dbReference>
<dbReference type="KEGG" id="rhl:LPU83_1957"/>
<reference evidence="2" key="1">
    <citation type="submission" date="2013-11" db="EMBL/GenBank/DDBJ databases">
        <title>Draft genome sequence of the broad-host-range Rhizobium sp. LPU83 strain, a member of the low-genetic diversity Oregon-like Rhizobium sp. group.</title>
        <authorList>
            <person name="Wibberg D."/>
            <person name="Puehler A."/>
            <person name="Schlueter A."/>
        </authorList>
    </citation>
    <scope>NUCLEOTIDE SEQUENCE [LARGE SCALE GENOMIC DNA]</scope>
    <source>
        <strain evidence="2">LPU83</strain>
    </source>
</reference>
<name>W6RTI1_9HYPH</name>
<dbReference type="HOGENOM" id="CLU_2261570_0_0_5"/>
<feature type="chain" id="PRO_5004883252" evidence="1">
    <location>
        <begin position="22"/>
        <end position="103"/>
    </location>
</feature>
<protein>
    <submittedName>
        <fullName evidence="2">Conserved protein</fullName>
    </submittedName>
</protein>
<dbReference type="PROSITE" id="PS51257">
    <property type="entry name" value="PROKAR_LIPOPROTEIN"/>
    <property type="match status" value="1"/>
</dbReference>
<dbReference type="AlphaFoldDB" id="W6RTI1"/>
<gene>
    <name evidence="2" type="ORF">LPU83_1957</name>
</gene>
<proteinExistence type="predicted"/>
<accession>W6RTI1</accession>
<evidence type="ECO:0000313" key="2">
    <source>
        <dbReference type="EMBL" id="CDM57616.1"/>
    </source>
</evidence>
<evidence type="ECO:0000313" key="3">
    <source>
        <dbReference type="Proteomes" id="UP000019443"/>
    </source>
</evidence>